<evidence type="ECO:0000256" key="4">
    <source>
        <dbReference type="ARBA" id="ARBA00023125"/>
    </source>
</evidence>
<evidence type="ECO:0000256" key="5">
    <source>
        <dbReference type="ARBA" id="ARBA00023163"/>
    </source>
</evidence>
<dbReference type="SMART" id="SM00862">
    <property type="entry name" value="Trans_reg_C"/>
    <property type="match status" value="1"/>
</dbReference>
<evidence type="ECO:0000256" key="1">
    <source>
        <dbReference type="ARBA" id="ARBA00022553"/>
    </source>
</evidence>
<dbReference type="Gene3D" id="3.40.50.2300">
    <property type="match status" value="1"/>
</dbReference>
<evidence type="ECO:0000256" key="2">
    <source>
        <dbReference type="ARBA" id="ARBA00023012"/>
    </source>
</evidence>
<evidence type="ECO:0000256" key="6">
    <source>
        <dbReference type="PROSITE-ProRule" id="PRU00169"/>
    </source>
</evidence>
<dbReference type="PROSITE" id="PS51755">
    <property type="entry name" value="OMPR_PHOB"/>
    <property type="match status" value="1"/>
</dbReference>
<dbReference type="CDD" id="cd19934">
    <property type="entry name" value="REC_OmpR_EcPhoP-like"/>
    <property type="match status" value="1"/>
</dbReference>
<dbReference type="EMBL" id="CP036498">
    <property type="protein sequence ID" value="QUS40645.1"/>
    <property type="molecule type" value="Genomic_DNA"/>
</dbReference>
<dbReference type="PANTHER" id="PTHR48111:SF71">
    <property type="entry name" value="TRANSCRIPTIONAL REGULATORY PROTEIN PHOP"/>
    <property type="match status" value="1"/>
</dbReference>
<evidence type="ECO:0000313" key="11">
    <source>
        <dbReference type="Proteomes" id="UP000682843"/>
    </source>
</evidence>
<dbReference type="RefSeq" id="WP_211909231.1">
    <property type="nucleotide sequence ID" value="NZ_CP036498.1"/>
</dbReference>
<dbReference type="Proteomes" id="UP000682843">
    <property type="component" value="Chromosome"/>
</dbReference>
<organism evidence="10 11">
    <name type="scientific">Tardiphaga alba</name>
    <dbReference type="NCBI Taxonomy" id="340268"/>
    <lineage>
        <taxon>Bacteria</taxon>
        <taxon>Pseudomonadati</taxon>
        <taxon>Pseudomonadota</taxon>
        <taxon>Alphaproteobacteria</taxon>
        <taxon>Hyphomicrobiales</taxon>
        <taxon>Nitrobacteraceae</taxon>
        <taxon>Tardiphaga</taxon>
    </lineage>
</organism>
<dbReference type="InterPro" id="IPR001789">
    <property type="entry name" value="Sig_transdc_resp-reg_receiver"/>
</dbReference>
<keyword evidence="1 6" id="KW-0597">Phosphoprotein</keyword>
<feature type="domain" description="OmpR/PhoB-type" evidence="9">
    <location>
        <begin position="124"/>
        <end position="218"/>
    </location>
</feature>
<dbReference type="Pfam" id="PF00486">
    <property type="entry name" value="Trans_reg_C"/>
    <property type="match status" value="1"/>
</dbReference>
<evidence type="ECO:0000259" key="9">
    <source>
        <dbReference type="PROSITE" id="PS51755"/>
    </source>
</evidence>
<evidence type="ECO:0000259" key="8">
    <source>
        <dbReference type="PROSITE" id="PS50110"/>
    </source>
</evidence>
<dbReference type="Gene3D" id="6.10.250.690">
    <property type="match status" value="1"/>
</dbReference>
<keyword evidence="11" id="KW-1185">Reference proteome</keyword>
<name>A0ABX8AE33_9BRAD</name>
<keyword evidence="5" id="KW-0804">Transcription</keyword>
<dbReference type="PROSITE" id="PS50110">
    <property type="entry name" value="RESPONSE_REGULATORY"/>
    <property type="match status" value="1"/>
</dbReference>
<gene>
    <name evidence="10" type="ORF">RPMA_18765</name>
</gene>
<accession>A0ABX8AE33</accession>
<dbReference type="InterPro" id="IPR039420">
    <property type="entry name" value="WalR-like"/>
</dbReference>
<feature type="modified residue" description="4-aspartylphosphate" evidence="6">
    <location>
        <position position="51"/>
    </location>
</feature>
<dbReference type="SMART" id="SM00448">
    <property type="entry name" value="REC"/>
    <property type="match status" value="1"/>
</dbReference>
<dbReference type="InterPro" id="IPR001867">
    <property type="entry name" value="OmpR/PhoB-type_DNA-bd"/>
</dbReference>
<dbReference type="Gene3D" id="1.10.10.10">
    <property type="entry name" value="Winged helix-like DNA-binding domain superfamily/Winged helix DNA-binding domain"/>
    <property type="match status" value="1"/>
</dbReference>
<dbReference type="PANTHER" id="PTHR48111">
    <property type="entry name" value="REGULATOR OF RPOS"/>
    <property type="match status" value="1"/>
</dbReference>
<evidence type="ECO:0000256" key="3">
    <source>
        <dbReference type="ARBA" id="ARBA00023015"/>
    </source>
</evidence>
<dbReference type="CDD" id="cd00383">
    <property type="entry name" value="trans_reg_C"/>
    <property type="match status" value="1"/>
</dbReference>
<feature type="domain" description="Response regulatory" evidence="8">
    <location>
        <begin position="2"/>
        <end position="116"/>
    </location>
</feature>
<reference evidence="10 11" key="1">
    <citation type="submission" date="2019-02" db="EMBL/GenBank/DDBJ databases">
        <title>Emended description of the genus Rhodopseudomonas and description of Rhodopseudomonas albus sp. nov., a non-phototrophic, heavy-metal-tolerant bacterium isolated from garden soil.</title>
        <authorList>
            <person name="Bao Z."/>
            <person name="Cao W.W."/>
            <person name="Sato Y."/>
            <person name="Nishizawa T."/>
            <person name="Zhao J."/>
            <person name="Guo Y."/>
            <person name="Ohta H."/>
        </authorList>
    </citation>
    <scope>NUCLEOTIDE SEQUENCE [LARGE SCALE GENOMIC DNA]</scope>
    <source>
        <strain evidence="10 11">SK50-23</strain>
    </source>
</reference>
<sequence>MRILVVEDEPRIAADIRSGLEAANYAVETVVDGNEAWFKGETEDYDAIVLDLGLPRLDGLTVLRRLREAGIATPVLVLTARDGWRDKVEGIDAGADDYLAKPFQMEELLARLRAITRRAAGQASALIKAGPLELDTRSQTATIDGRSLALTAMEYRLLAYLLLHRGRTMSQGELLEHIHSGDADRDINAVEAIVARLRKKLGFPLIETHRGRGYCIPAAPS</sequence>
<dbReference type="Pfam" id="PF00072">
    <property type="entry name" value="Response_reg"/>
    <property type="match status" value="1"/>
</dbReference>
<keyword evidence="4 7" id="KW-0238">DNA-binding</keyword>
<evidence type="ECO:0000313" key="10">
    <source>
        <dbReference type="EMBL" id="QUS40645.1"/>
    </source>
</evidence>
<feature type="DNA-binding region" description="OmpR/PhoB-type" evidence="7">
    <location>
        <begin position="124"/>
        <end position="218"/>
    </location>
</feature>
<dbReference type="SUPFAM" id="SSF52172">
    <property type="entry name" value="CheY-like"/>
    <property type="match status" value="1"/>
</dbReference>
<evidence type="ECO:0000256" key="7">
    <source>
        <dbReference type="PROSITE-ProRule" id="PRU01091"/>
    </source>
</evidence>
<proteinExistence type="predicted"/>
<protein>
    <submittedName>
        <fullName evidence="10">Response regulator transcription factor</fullName>
    </submittedName>
</protein>
<dbReference type="InterPro" id="IPR036388">
    <property type="entry name" value="WH-like_DNA-bd_sf"/>
</dbReference>
<dbReference type="InterPro" id="IPR011006">
    <property type="entry name" value="CheY-like_superfamily"/>
</dbReference>
<keyword evidence="3" id="KW-0805">Transcription regulation</keyword>
<keyword evidence="2" id="KW-0902">Two-component regulatory system</keyword>